<name>A0A819YTK7_9BILA</name>
<dbReference type="EMBL" id="CAJOAX010015299">
    <property type="protein sequence ID" value="CAF4153599.1"/>
    <property type="molecule type" value="Genomic_DNA"/>
</dbReference>
<comment type="caution">
    <text evidence="1">The sequence shown here is derived from an EMBL/GenBank/DDBJ whole genome shotgun (WGS) entry which is preliminary data.</text>
</comment>
<organism evidence="1 2">
    <name type="scientific">Rotaria sordida</name>
    <dbReference type="NCBI Taxonomy" id="392033"/>
    <lineage>
        <taxon>Eukaryota</taxon>
        <taxon>Metazoa</taxon>
        <taxon>Spiralia</taxon>
        <taxon>Gnathifera</taxon>
        <taxon>Rotifera</taxon>
        <taxon>Eurotatoria</taxon>
        <taxon>Bdelloidea</taxon>
        <taxon>Philodinida</taxon>
        <taxon>Philodinidae</taxon>
        <taxon>Rotaria</taxon>
    </lineage>
</organism>
<dbReference type="AlphaFoldDB" id="A0A819YTK7"/>
<proteinExistence type="predicted"/>
<reference evidence="1" key="1">
    <citation type="submission" date="2021-02" db="EMBL/GenBank/DDBJ databases">
        <authorList>
            <person name="Nowell W R."/>
        </authorList>
    </citation>
    <scope>NUCLEOTIDE SEQUENCE</scope>
</reference>
<evidence type="ECO:0000313" key="2">
    <source>
        <dbReference type="Proteomes" id="UP000663823"/>
    </source>
</evidence>
<sequence>EFSMKPIVFAALPDKYEQTYLTLLQALVVYAQTNDRIN</sequence>
<dbReference type="Proteomes" id="UP000663823">
    <property type="component" value="Unassembled WGS sequence"/>
</dbReference>
<evidence type="ECO:0000313" key="1">
    <source>
        <dbReference type="EMBL" id="CAF4153599.1"/>
    </source>
</evidence>
<feature type="non-terminal residue" evidence="1">
    <location>
        <position position="1"/>
    </location>
</feature>
<protein>
    <submittedName>
        <fullName evidence="1">Uncharacterized protein</fullName>
    </submittedName>
</protein>
<accession>A0A819YTK7</accession>
<gene>
    <name evidence="1" type="ORF">OTI717_LOCUS36355</name>
</gene>